<accession>A0ABP8BBD8</accession>
<keyword evidence="1" id="KW-0732">Signal</keyword>
<protein>
    <recommendedName>
        <fullName evidence="4">GLPGLI family protein</fullName>
    </recommendedName>
</protein>
<proteinExistence type="predicted"/>
<organism evidence="2 3">
    <name type="scientific">Pedobacter jeongneungensis</name>
    <dbReference type="NCBI Taxonomy" id="947309"/>
    <lineage>
        <taxon>Bacteria</taxon>
        <taxon>Pseudomonadati</taxon>
        <taxon>Bacteroidota</taxon>
        <taxon>Sphingobacteriia</taxon>
        <taxon>Sphingobacteriales</taxon>
        <taxon>Sphingobacteriaceae</taxon>
        <taxon>Pedobacter</taxon>
    </lineage>
</organism>
<evidence type="ECO:0000256" key="1">
    <source>
        <dbReference type="SAM" id="SignalP"/>
    </source>
</evidence>
<feature type="chain" id="PRO_5047284507" description="GLPGLI family protein" evidence="1">
    <location>
        <begin position="46"/>
        <end position="322"/>
    </location>
</feature>
<dbReference type="Proteomes" id="UP001501772">
    <property type="component" value="Unassembled WGS sequence"/>
</dbReference>
<sequence length="322" mass="34991">MLQSTIPLLNLLQAFVSKQQNKIIKMKKIFIALLGVMSIAGVANAQKKTSGAIQFENTIDPAAMASASGIQLTDQMKARMPSSSKTNFELLFTATNASYMPVEETEDSNGAGGGGGGMGRMMMRFGGGGGNREYYYTFADKGLTEVFDLNDTTYYMPSKLTLSTSGPIGSMRMGGGNPNDTTKAKPAPAPTIEVVKTDSTKQILGFTCHQAIVRSTRAIKILDMDKNVVEETKIWYTKDLGFDFSPNPNMWTEGAVLAIEGRGNSSIAKSIEYRNVSSKDVTAPKKAKLITAEEYKTKMENMMKRFRQNRPGGGQGRAFGMN</sequence>
<gene>
    <name evidence="2" type="ORF">GCM10022289_16720</name>
</gene>
<evidence type="ECO:0000313" key="2">
    <source>
        <dbReference type="EMBL" id="GAA4202254.1"/>
    </source>
</evidence>
<name>A0ABP8BBD8_9SPHI</name>
<keyword evidence="3" id="KW-1185">Reference proteome</keyword>
<evidence type="ECO:0008006" key="4">
    <source>
        <dbReference type="Google" id="ProtNLM"/>
    </source>
</evidence>
<evidence type="ECO:0000313" key="3">
    <source>
        <dbReference type="Proteomes" id="UP001501772"/>
    </source>
</evidence>
<comment type="caution">
    <text evidence="2">The sequence shown here is derived from an EMBL/GenBank/DDBJ whole genome shotgun (WGS) entry which is preliminary data.</text>
</comment>
<feature type="signal peptide" evidence="1">
    <location>
        <begin position="1"/>
        <end position="45"/>
    </location>
</feature>
<reference evidence="3" key="1">
    <citation type="journal article" date="2019" name="Int. J. Syst. Evol. Microbiol.">
        <title>The Global Catalogue of Microorganisms (GCM) 10K type strain sequencing project: providing services to taxonomists for standard genome sequencing and annotation.</title>
        <authorList>
            <consortium name="The Broad Institute Genomics Platform"/>
            <consortium name="The Broad Institute Genome Sequencing Center for Infectious Disease"/>
            <person name="Wu L."/>
            <person name="Ma J."/>
        </authorList>
    </citation>
    <scope>NUCLEOTIDE SEQUENCE [LARGE SCALE GENOMIC DNA]</scope>
    <source>
        <strain evidence="3">JCM 17626</strain>
    </source>
</reference>
<dbReference type="EMBL" id="BAABBY010000004">
    <property type="protein sequence ID" value="GAA4202254.1"/>
    <property type="molecule type" value="Genomic_DNA"/>
</dbReference>